<name>A0A5C7BBG5_9FLAO</name>
<dbReference type="InterPro" id="IPR045470">
    <property type="entry name" value="DUF6495"/>
</dbReference>
<organism evidence="1 2">
    <name type="scientific">Psychroserpens burtonensis</name>
    <dbReference type="NCBI Taxonomy" id="49278"/>
    <lineage>
        <taxon>Bacteria</taxon>
        <taxon>Pseudomonadati</taxon>
        <taxon>Bacteroidota</taxon>
        <taxon>Flavobacteriia</taxon>
        <taxon>Flavobacteriales</taxon>
        <taxon>Flavobacteriaceae</taxon>
        <taxon>Psychroserpens</taxon>
    </lineage>
</organism>
<dbReference type="OrthoDB" id="956723at2"/>
<protein>
    <recommendedName>
        <fullName evidence="3">Histidyl-tRNA synthetase</fullName>
    </recommendedName>
</protein>
<dbReference type="Proteomes" id="UP000321938">
    <property type="component" value="Unassembled WGS sequence"/>
</dbReference>
<evidence type="ECO:0008006" key="3">
    <source>
        <dbReference type="Google" id="ProtNLM"/>
    </source>
</evidence>
<gene>
    <name evidence="1" type="ORF">ES692_05585</name>
</gene>
<evidence type="ECO:0000313" key="2">
    <source>
        <dbReference type="Proteomes" id="UP000321938"/>
    </source>
</evidence>
<dbReference type="EMBL" id="VOSB01000007">
    <property type="protein sequence ID" value="TXE18513.1"/>
    <property type="molecule type" value="Genomic_DNA"/>
</dbReference>
<evidence type="ECO:0000313" key="1">
    <source>
        <dbReference type="EMBL" id="TXE18513.1"/>
    </source>
</evidence>
<accession>A0A5C7BBG5</accession>
<dbReference type="Pfam" id="PF20105">
    <property type="entry name" value="DUF6495"/>
    <property type="match status" value="1"/>
</dbReference>
<dbReference type="RefSeq" id="WP_028873638.1">
    <property type="nucleotide sequence ID" value="NZ_VOSB01000007.1"/>
</dbReference>
<reference evidence="1 2" key="1">
    <citation type="submission" date="2019-08" db="EMBL/GenBank/DDBJ databases">
        <title>Genome of Psychroserpens burtonensis ACAM 167.</title>
        <authorList>
            <person name="Bowman J.P."/>
        </authorList>
    </citation>
    <scope>NUCLEOTIDE SEQUENCE [LARGE SCALE GENOMIC DNA]</scope>
    <source>
        <strain evidence="1 2">ACAM 167</strain>
    </source>
</reference>
<keyword evidence="2" id="KW-1185">Reference proteome</keyword>
<dbReference type="AlphaFoldDB" id="A0A5C7BBG5"/>
<comment type="caution">
    <text evidence="1">The sequence shown here is derived from an EMBL/GenBank/DDBJ whole genome shotgun (WGS) entry which is preliminary data.</text>
</comment>
<sequence length="158" mass="18394">MKYSRLTKEQFEELQQEFINFLATQTITVDEWTGIKANKPEVAEQELDVFSDLIWQGVLSKVNYLEHISPQQMHLFHCAKKHMRLIALKIKNSDIDITTKEGYAWFKNNLLSDDVEMFTATKDYSEDKGVDKFKLIQEGAAITKGDLYNYFENLVSKS</sequence>
<dbReference type="STRING" id="1123037.GCA_000425305_01955"/>
<proteinExistence type="predicted"/>